<keyword evidence="1" id="KW-0631">Potassium channel</keyword>
<keyword evidence="4" id="KW-0472">Membrane</keyword>
<feature type="compositionally biased region" description="Low complexity" evidence="3">
    <location>
        <begin position="716"/>
        <end position="737"/>
    </location>
</feature>
<feature type="region of interest" description="Disordered" evidence="3">
    <location>
        <begin position="714"/>
        <end position="803"/>
    </location>
</feature>
<dbReference type="SUPFAM" id="SSF81324">
    <property type="entry name" value="Voltage-gated potassium channels"/>
    <property type="match status" value="1"/>
</dbReference>
<dbReference type="InterPro" id="IPR045319">
    <property type="entry name" value="KAT/AKT"/>
</dbReference>
<evidence type="ECO:0000256" key="2">
    <source>
        <dbReference type="ARBA" id="ARBA00022882"/>
    </source>
</evidence>
<feature type="region of interest" description="Disordered" evidence="3">
    <location>
        <begin position="41"/>
        <end position="80"/>
    </location>
</feature>
<feature type="compositionally biased region" description="Low complexity" evidence="3">
    <location>
        <begin position="757"/>
        <end position="768"/>
    </location>
</feature>
<gene>
    <name evidence="6" type="ORF">Vafri_16930</name>
</gene>
<feature type="transmembrane region" description="Helical" evidence="4">
    <location>
        <begin position="201"/>
        <end position="222"/>
    </location>
</feature>
<feature type="region of interest" description="Disordered" evidence="3">
    <location>
        <begin position="833"/>
        <end position="870"/>
    </location>
</feature>
<feature type="compositionally biased region" description="Gly residues" evidence="3">
    <location>
        <begin position="936"/>
        <end position="948"/>
    </location>
</feature>
<feature type="region of interest" description="Disordered" evidence="3">
    <location>
        <begin position="1090"/>
        <end position="1135"/>
    </location>
</feature>
<dbReference type="GO" id="GO:0005249">
    <property type="term" value="F:voltage-gated potassium channel activity"/>
    <property type="evidence" value="ECO:0007669"/>
    <property type="project" value="InterPro"/>
</dbReference>
<dbReference type="Gene3D" id="1.10.287.70">
    <property type="match status" value="1"/>
</dbReference>
<dbReference type="Pfam" id="PF00027">
    <property type="entry name" value="cNMP_binding"/>
    <property type="match status" value="1"/>
</dbReference>
<dbReference type="InterPro" id="IPR013099">
    <property type="entry name" value="K_chnl_dom"/>
</dbReference>
<evidence type="ECO:0000259" key="5">
    <source>
        <dbReference type="PROSITE" id="PS50042"/>
    </source>
</evidence>
<accession>A0A8J4F772</accession>
<reference evidence="6" key="1">
    <citation type="journal article" date="2021" name="Proc. Natl. Acad. Sci. U.S.A.">
        <title>Three genomes in the algal genus Volvox reveal the fate of a haploid sex-determining region after a transition to homothallism.</title>
        <authorList>
            <person name="Yamamoto K."/>
            <person name="Hamaji T."/>
            <person name="Kawai-Toyooka H."/>
            <person name="Matsuzaki R."/>
            <person name="Takahashi F."/>
            <person name="Nishimura Y."/>
            <person name="Kawachi M."/>
            <person name="Noguchi H."/>
            <person name="Minakuchi Y."/>
            <person name="Umen J.G."/>
            <person name="Toyoda A."/>
            <person name="Nozaki H."/>
        </authorList>
    </citation>
    <scope>NUCLEOTIDE SEQUENCE</scope>
    <source>
        <strain evidence="6">NIES-3780</strain>
    </source>
</reference>
<dbReference type="InterPro" id="IPR000595">
    <property type="entry name" value="cNMP-bd_dom"/>
</dbReference>
<feature type="transmembrane region" description="Helical" evidence="4">
    <location>
        <begin position="145"/>
        <end position="165"/>
    </location>
</feature>
<dbReference type="PROSITE" id="PS50042">
    <property type="entry name" value="CNMP_BINDING_3"/>
    <property type="match status" value="1"/>
</dbReference>
<keyword evidence="1" id="KW-0633">Potassium transport</keyword>
<dbReference type="Gene3D" id="2.60.120.10">
    <property type="entry name" value="Jelly Rolls"/>
    <property type="match status" value="1"/>
</dbReference>
<protein>
    <recommendedName>
        <fullName evidence="5">Cyclic nucleotide-binding domain-containing protein</fullName>
    </recommendedName>
</protein>
<evidence type="ECO:0000256" key="3">
    <source>
        <dbReference type="SAM" id="MobiDB-lite"/>
    </source>
</evidence>
<feature type="transmembrane region" description="Helical" evidence="4">
    <location>
        <begin position="397"/>
        <end position="422"/>
    </location>
</feature>
<keyword evidence="2" id="KW-0407">Ion channel</keyword>
<keyword evidence="2" id="KW-0851">Voltage-gated channel</keyword>
<dbReference type="Proteomes" id="UP000747399">
    <property type="component" value="Unassembled WGS sequence"/>
</dbReference>
<dbReference type="SUPFAM" id="SSF51206">
    <property type="entry name" value="cAMP-binding domain-like"/>
    <property type="match status" value="1"/>
</dbReference>
<dbReference type="GO" id="GO:0034702">
    <property type="term" value="C:monoatomic ion channel complex"/>
    <property type="evidence" value="ECO:0007669"/>
    <property type="project" value="UniProtKB-KW"/>
</dbReference>
<feature type="region of interest" description="Disordered" evidence="3">
    <location>
        <begin position="1001"/>
        <end position="1074"/>
    </location>
</feature>
<feature type="transmembrane region" description="Helical" evidence="4">
    <location>
        <begin position="319"/>
        <end position="346"/>
    </location>
</feature>
<keyword evidence="1" id="KW-0630">Potassium</keyword>
<feature type="compositionally biased region" description="Low complexity" evidence="3">
    <location>
        <begin position="1112"/>
        <end position="1135"/>
    </location>
</feature>
<feature type="compositionally biased region" description="Gly residues" evidence="3">
    <location>
        <begin position="738"/>
        <end position="750"/>
    </location>
</feature>
<evidence type="ECO:0000313" key="7">
    <source>
        <dbReference type="Proteomes" id="UP000747399"/>
    </source>
</evidence>
<sequence>MPHLPSILSGWRNHYGQPSTNGSLELQTVVEAEVDRTVLLSDATNNAPQTSSGVPPLEPNPSQRPLGRVAPAPGRQSNPADNQIIYAQEGDVGNSEFRETVAELLKEEEYGIFRLLVPSVELDREDFDKYLTWLQNVTQINPRSIYYFIPVILPFSAPALLWTSLMTLVDLTWTPFGVPVNVAFCSVNYGRLNSGCTVSDLSFGIIYLFNLLFSFCLGVVVVNRHRKKVVQDGGRVVWYYMRYGRFFLDLVAVVPFVYLLVVLITSDGKGYQAKWVNSVSLIRLLRLLRLVSVSKVIYIDSTLRADGWLSRYMRISTLYIIWVGFQIVVLMNLIACILILLAYMHGLDSSWMSAISWTDLPDSSKFYQWYCAMYWVVTTTTTTGFGDFSPRWWGEQVVIGLAMVGGMIAFGILVGSVANALARADASANRLQNHIKKISEINKWLSTVDLGEGIRGRIQEYFAQQFVAKQSVEYGEAELFADLPSYLRSEVAGALTLGLVRGAHAFYDLNLDAQQLIAAHLRPVRATVGQQLCRQGDEADRLWLLADGELTALRHKEDPQRICAPALVGESIILAIDIDPCRYRPWTIRAVQPCQLWELRLADLSRVIQIYPAVRLTLMDYVRRDLVYSWFSLQGGPSESTPAKVGWCELSTLLLKTLLEMQEVDAPAVESLCKGLAQANDLDGSLQARLLELVEPAMVRDGLAPDALTGLSLDVQKQSQQQQSQRQTSNTDSQRPSGPGGPGSGGGSGGQSSLVTAAGAAGFPGAPGDLQHAGLVLRRGDGGGGSSNQRPFPRDTHHGAAPWGVTTEDVLATGYIWPRAQPPQPMVQQTLLPQRERGRRSPSSLVLPARSGTPPPGLQASSSQQQPARPIRRVASHNLSLAATAGAGDRDSGGPNVHSGIVEVAPDGIDRLRTAPPQMMASSAALDLSPAGSVGGGAVAAAAAGGGPLPSSPLSPHPEIQDDPISAETGVMPPHVQRRLQQQQQQQQQQQHRLEDVLPQVGDQNQQPQPSRDAEAPDSSGAEAMETVRSTNPVAQAVALPLPPSPSGVLHPIPGPTGRPPNSATTGTGPRRSVLSRMSSPFAAVTFENSTAGAGPSAEPAAQANGSGSGPTGTVPRNGVGVNGVNTRHHGATSTGSAGTCTACGACFCPQCGAWTVPSSTAAATAHAYPSPLQAHVHQYGPYHGMPTHFSGNGTAPPAISLLNAIRGRGPAAGGAANARPLLRNSSTPWQGIPSNVPGSPTAFLSRGSRMFGRSFAARVQVENLMRNTIGSFREEEAPGSPSAVPRVEPEY</sequence>
<dbReference type="InterPro" id="IPR014710">
    <property type="entry name" value="RmlC-like_jellyroll"/>
</dbReference>
<dbReference type="CDD" id="cd00038">
    <property type="entry name" value="CAP_ED"/>
    <property type="match status" value="1"/>
</dbReference>
<keyword evidence="4" id="KW-1133">Transmembrane helix</keyword>
<dbReference type="PANTHER" id="PTHR45743:SF2">
    <property type="entry name" value="POTASSIUM CHANNEL AKT1"/>
    <property type="match status" value="1"/>
</dbReference>
<keyword evidence="2" id="KW-0813">Transport</keyword>
<evidence type="ECO:0000256" key="4">
    <source>
        <dbReference type="SAM" id="Phobius"/>
    </source>
</evidence>
<feature type="transmembrane region" description="Helical" evidence="4">
    <location>
        <begin position="243"/>
        <end position="264"/>
    </location>
</feature>
<proteinExistence type="predicted"/>
<name>A0A8J4F772_9CHLO</name>
<dbReference type="Pfam" id="PF07885">
    <property type="entry name" value="Ion_trans_2"/>
    <property type="match status" value="1"/>
</dbReference>
<keyword evidence="2" id="KW-0406">Ion transport</keyword>
<dbReference type="InterPro" id="IPR018490">
    <property type="entry name" value="cNMP-bd_dom_sf"/>
</dbReference>
<feature type="region of interest" description="Disordered" evidence="3">
    <location>
        <begin position="936"/>
        <end position="970"/>
    </location>
</feature>
<feature type="domain" description="Cyclic nucleotide-binding" evidence="5">
    <location>
        <begin position="505"/>
        <end position="608"/>
    </location>
</feature>
<keyword evidence="7" id="KW-1185">Reference proteome</keyword>
<feature type="compositionally biased region" description="Low complexity" evidence="3">
    <location>
        <begin position="858"/>
        <end position="867"/>
    </location>
</feature>
<evidence type="ECO:0000313" key="6">
    <source>
        <dbReference type="EMBL" id="GIL62754.1"/>
    </source>
</evidence>
<dbReference type="EMBL" id="BNCO01000053">
    <property type="protein sequence ID" value="GIL62754.1"/>
    <property type="molecule type" value="Genomic_DNA"/>
</dbReference>
<keyword evidence="4" id="KW-0812">Transmembrane</keyword>
<feature type="transmembrane region" description="Helical" evidence="4">
    <location>
        <begin position="366"/>
        <end position="385"/>
    </location>
</feature>
<organism evidence="6 7">
    <name type="scientific">Volvox africanus</name>
    <dbReference type="NCBI Taxonomy" id="51714"/>
    <lineage>
        <taxon>Eukaryota</taxon>
        <taxon>Viridiplantae</taxon>
        <taxon>Chlorophyta</taxon>
        <taxon>core chlorophytes</taxon>
        <taxon>Chlorophyceae</taxon>
        <taxon>CS clade</taxon>
        <taxon>Chlamydomonadales</taxon>
        <taxon>Volvocaceae</taxon>
        <taxon>Volvox</taxon>
    </lineage>
</organism>
<dbReference type="SMART" id="SM00100">
    <property type="entry name" value="cNMP"/>
    <property type="match status" value="1"/>
</dbReference>
<feature type="transmembrane region" description="Helical" evidence="4">
    <location>
        <begin position="276"/>
        <end position="298"/>
    </location>
</feature>
<evidence type="ECO:0000256" key="1">
    <source>
        <dbReference type="ARBA" id="ARBA00022826"/>
    </source>
</evidence>
<dbReference type="PANTHER" id="PTHR45743">
    <property type="entry name" value="POTASSIUM CHANNEL AKT1"/>
    <property type="match status" value="1"/>
</dbReference>
<comment type="caution">
    <text evidence="6">The sequence shown here is derived from an EMBL/GenBank/DDBJ whole genome shotgun (WGS) entry which is preliminary data.</text>
</comment>
<feature type="compositionally biased region" description="Polar residues" evidence="3">
    <location>
        <begin position="42"/>
        <end position="53"/>
    </location>
</feature>